<proteinExistence type="predicted"/>
<protein>
    <submittedName>
        <fullName evidence="1">Uncharacterized protein</fullName>
    </submittedName>
</protein>
<evidence type="ECO:0000313" key="2">
    <source>
        <dbReference type="Proteomes" id="UP000814033"/>
    </source>
</evidence>
<name>A0ACB8R645_9AGAM</name>
<evidence type="ECO:0000313" key="1">
    <source>
        <dbReference type="EMBL" id="KAI0039611.1"/>
    </source>
</evidence>
<comment type="caution">
    <text evidence="1">The sequence shown here is derived from an EMBL/GenBank/DDBJ whole genome shotgun (WGS) entry which is preliminary data.</text>
</comment>
<organism evidence="1 2">
    <name type="scientific">Auriscalpium vulgare</name>
    <dbReference type="NCBI Taxonomy" id="40419"/>
    <lineage>
        <taxon>Eukaryota</taxon>
        <taxon>Fungi</taxon>
        <taxon>Dikarya</taxon>
        <taxon>Basidiomycota</taxon>
        <taxon>Agaricomycotina</taxon>
        <taxon>Agaricomycetes</taxon>
        <taxon>Russulales</taxon>
        <taxon>Auriscalpiaceae</taxon>
        <taxon>Auriscalpium</taxon>
    </lineage>
</organism>
<gene>
    <name evidence="1" type="ORF">FA95DRAFT_1003677</name>
</gene>
<accession>A0ACB8R645</accession>
<reference evidence="1" key="2">
    <citation type="journal article" date="2022" name="New Phytol.">
        <title>Evolutionary transition to the ectomycorrhizal habit in the genomes of a hyperdiverse lineage of mushroom-forming fungi.</title>
        <authorList>
            <person name="Looney B."/>
            <person name="Miyauchi S."/>
            <person name="Morin E."/>
            <person name="Drula E."/>
            <person name="Courty P.E."/>
            <person name="Kohler A."/>
            <person name="Kuo A."/>
            <person name="LaButti K."/>
            <person name="Pangilinan J."/>
            <person name="Lipzen A."/>
            <person name="Riley R."/>
            <person name="Andreopoulos W."/>
            <person name="He G."/>
            <person name="Johnson J."/>
            <person name="Nolan M."/>
            <person name="Tritt A."/>
            <person name="Barry K.W."/>
            <person name="Grigoriev I.V."/>
            <person name="Nagy L.G."/>
            <person name="Hibbett D."/>
            <person name="Henrissat B."/>
            <person name="Matheny P.B."/>
            <person name="Labbe J."/>
            <person name="Martin F.M."/>
        </authorList>
    </citation>
    <scope>NUCLEOTIDE SEQUENCE</scope>
    <source>
        <strain evidence="1">FP105234-sp</strain>
    </source>
</reference>
<reference evidence="1" key="1">
    <citation type="submission" date="2021-02" db="EMBL/GenBank/DDBJ databases">
        <authorList>
            <consortium name="DOE Joint Genome Institute"/>
            <person name="Ahrendt S."/>
            <person name="Looney B.P."/>
            <person name="Miyauchi S."/>
            <person name="Morin E."/>
            <person name="Drula E."/>
            <person name="Courty P.E."/>
            <person name="Chicoki N."/>
            <person name="Fauchery L."/>
            <person name="Kohler A."/>
            <person name="Kuo A."/>
            <person name="Labutti K."/>
            <person name="Pangilinan J."/>
            <person name="Lipzen A."/>
            <person name="Riley R."/>
            <person name="Andreopoulos W."/>
            <person name="He G."/>
            <person name="Johnson J."/>
            <person name="Barry K.W."/>
            <person name="Grigoriev I.V."/>
            <person name="Nagy L."/>
            <person name="Hibbett D."/>
            <person name="Henrissat B."/>
            <person name="Matheny P.B."/>
            <person name="Labbe J."/>
            <person name="Martin F."/>
        </authorList>
    </citation>
    <scope>NUCLEOTIDE SEQUENCE</scope>
    <source>
        <strain evidence="1">FP105234-sp</strain>
    </source>
</reference>
<dbReference type="Proteomes" id="UP000814033">
    <property type="component" value="Unassembled WGS sequence"/>
</dbReference>
<keyword evidence="2" id="KW-1185">Reference proteome</keyword>
<sequence>MALFSMQRTCRQTRTTRYYAQVGQPYHRPQGLKIHLGEEDAPSRIVADAQSFGVLERPLPNQSLLLDLKIALPRCRLSVRIPPAFDDVSWELRHT</sequence>
<dbReference type="EMBL" id="MU276282">
    <property type="protein sequence ID" value="KAI0039611.1"/>
    <property type="molecule type" value="Genomic_DNA"/>
</dbReference>